<comment type="caution">
    <text evidence="4">The sequence shown here is derived from an EMBL/GenBank/DDBJ whole genome shotgun (WGS) entry which is preliminary data.</text>
</comment>
<accession>A0A329BFK8</accession>
<dbReference type="PANTHER" id="PTHR35530">
    <property type="entry name" value="TAUTOMERASE-RELATED"/>
    <property type="match status" value="1"/>
</dbReference>
<evidence type="ECO:0000256" key="1">
    <source>
        <dbReference type="ARBA" id="ARBA00006723"/>
    </source>
</evidence>
<evidence type="ECO:0000256" key="2">
    <source>
        <dbReference type="ARBA" id="ARBA00023235"/>
    </source>
</evidence>
<dbReference type="AlphaFoldDB" id="A0A329BFK8"/>
<reference evidence="4 5" key="1">
    <citation type="submission" date="2018-06" db="EMBL/GenBank/DDBJ databases">
        <title>Genomic Encyclopedia of Type Strains, Phase III (KMG-III): the genomes of soil and plant-associated and newly described type strains.</title>
        <authorList>
            <person name="Whitman W."/>
        </authorList>
    </citation>
    <scope>NUCLEOTIDE SEQUENCE [LARGE SCALE GENOMIC DNA]</scope>
    <source>
        <strain evidence="4 5">LMG 23644</strain>
    </source>
</reference>
<gene>
    <name evidence="4" type="ORF">BX591_1342</name>
</gene>
<dbReference type="Pfam" id="PF01361">
    <property type="entry name" value="Tautomerase"/>
    <property type="match status" value="1"/>
</dbReference>
<protein>
    <submittedName>
        <fullName evidence="4">4-oxalocrotonate tautomerase</fullName>
    </submittedName>
</protein>
<name>A0A329BFK8_9BURK</name>
<feature type="domain" description="4-oxalocrotonate tautomerase-like" evidence="3">
    <location>
        <begin position="2"/>
        <end position="63"/>
    </location>
</feature>
<dbReference type="EMBL" id="QLTK01000034">
    <property type="protein sequence ID" value="RAS20692.1"/>
    <property type="molecule type" value="Genomic_DNA"/>
</dbReference>
<dbReference type="Gene3D" id="3.30.429.10">
    <property type="entry name" value="Macrophage Migration Inhibitory Factor"/>
    <property type="match status" value="1"/>
</dbReference>
<dbReference type="OrthoDB" id="8225112at2"/>
<dbReference type="SUPFAM" id="SSF55331">
    <property type="entry name" value="Tautomerase/MIF"/>
    <property type="match status" value="1"/>
</dbReference>
<evidence type="ECO:0000313" key="5">
    <source>
        <dbReference type="Proteomes" id="UP000248918"/>
    </source>
</evidence>
<dbReference type="PANTHER" id="PTHR35530:SF1">
    <property type="entry name" value="2-HYDROXYMUCONATE TAUTOMERASE"/>
    <property type="match status" value="1"/>
</dbReference>
<evidence type="ECO:0000259" key="3">
    <source>
        <dbReference type="Pfam" id="PF01361"/>
    </source>
</evidence>
<sequence length="83" mass="9229">MPFVHVQTVDGILSSDQKSEMLRRITDLMVEIEGRGDPSFRSSVWVRIDEHAPSQWSIGGVMPTPEMIAARFPKTTVGEAISD</sequence>
<dbReference type="GO" id="GO:0016853">
    <property type="term" value="F:isomerase activity"/>
    <property type="evidence" value="ECO:0007669"/>
    <property type="project" value="UniProtKB-KW"/>
</dbReference>
<dbReference type="InterPro" id="IPR004370">
    <property type="entry name" value="4-OT-like_dom"/>
</dbReference>
<dbReference type="Proteomes" id="UP000248918">
    <property type="component" value="Unassembled WGS sequence"/>
</dbReference>
<evidence type="ECO:0000313" key="4">
    <source>
        <dbReference type="EMBL" id="RAS20692.1"/>
    </source>
</evidence>
<keyword evidence="2" id="KW-0413">Isomerase</keyword>
<proteinExistence type="inferred from homology"/>
<comment type="similarity">
    <text evidence="1">Belongs to the 4-oxalocrotonate tautomerase family.</text>
</comment>
<dbReference type="RefSeq" id="WP_111935125.1">
    <property type="nucleotide sequence ID" value="NZ_CADFFP010000011.1"/>
</dbReference>
<dbReference type="InterPro" id="IPR014347">
    <property type="entry name" value="Tautomerase/MIF_sf"/>
</dbReference>
<organism evidence="4 5">
    <name type="scientific">Paraburkholderia bryophila</name>
    <dbReference type="NCBI Taxonomy" id="420952"/>
    <lineage>
        <taxon>Bacteria</taxon>
        <taxon>Pseudomonadati</taxon>
        <taxon>Pseudomonadota</taxon>
        <taxon>Betaproteobacteria</taxon>
        <taxon>Burkholderiales</taxon>
        <taxon>Burkholderiaceae</taxon>
        <taxon>Paraburkholderia</taxon>
    </lineage>
</organism>